<dbReference type="Proteomes" id="UP001596364">
    <property type="component" value="Unassembled WGS sequence"/>
</dbReference>
<dbReference type="Gene3D" id="2.30.30.90">
    <property type="match status" value="1"/>
</dbReference>
<name>A0ABW1XQI2_9ALTE</name>
<evidence type="ECO:0000313" key="4">
    <source>
        <dbReference type="Proteomes" id="UP001596364"/>
    </source>
</evidence>
<protein>
    <submittedName>
        <fullName evidence="3">Ferrous iron transport protein A</fullName>
    </submittedName>
</protein>
<sequence length="77" mass="8348">MTLWEIPAKNSAQIDALSQALNPAVAARLSEMGFTPGQDVYCLRRSPLQGPLVVQLGDCVYSLERDVANQIHLAHAS</sequence>
<dbReference type="Pfam" id="PF04023">
    <property type="entry name" value="FeoA"/>
    <property type="match status" value="1"/>
</dbReference>
<evidence type="ECO:0000313" key="3">
    <source>
        <dbReference type="EMBL" id="MFC6441648.1"/>
    </source>
</evidence>
<dbReference type="InterPro" id="IPR008988">
    <property type="entry name" value="Transcriptional_repressor_C"/>
</dbReference>
<proteinExistence type="predicted"/>
<dbReference type="InterPro" id="IPR038157">
    <property type="entry name" value="FeoA_core_dom"/>
</dbReference>
<organism evidence="3 4">
    <name type="scientific">Pseudobowmanella zhangzhouensis</name>
    <dbReference type="NCBI Taxonomy" id="1537679"/>
    <lineage>
        <taxon>Bacteria</taxon>
        <taxon>Pseudomonadati</taxon>
        <taxon>Pseudomonadota</taxon>
        <taxon>Gammaproteobacteria</taxon>
        <taxon>Alteromonadales</taxon>
        <taxon>Alteromonadaceae</taxon>
    </lineage>
</organism>
<dbReference type="InterPro" id="IPR007167">
    <property type="entry name" value="Fe-transptr_FeoA-like"/>
</dbReference>
<evidence type="ECO:0000256" key="1">
    <source>
        <dbReference type="ARBA" id="ARBA00023004"/>
    </source>
</evidence>
<evidence type="ECO:0000259" key="2">
    <source>
        <dbReference type="SMART" id="SM00899"/>
    </source>
</evidence>
<dbReference type="EMBL" id="JBHSUS010000001">
    <property type="protein sequence ID" value="MFC6441648.1"/>
    <property type="molecule type" value="Genomic_DNA"/>
</dbReference>
<feature type="domain" description="Ferrous iron transporter FeoA-like" evidence="2">
    <location>
        <begin position="1"/>
        <end position="75"/>
    </location>
</feature>
<accession>A0ABW1XQI2</accession>
<dbReference type="SMART" id="SM00899">
    <property type="entry name" value="FeoA"/>
    <property type="match status" value="1"/>
</dbReference>
<reference evidence="4" key="1">
    <citation type="journal article" date="2019" name="Int. J. Syst. Evol. Microbiol.">
        <title>The Global Catalogue of Microorganisms (GCM) 10K type strain sequencing project: providing services to taxonomists for standard genome sequencing and annotation.</title>
        <authorList>
            <consortium name="The Broad Institute Genomics Platform"/>
            <consortium name="The Broad Institute Genome Sequencing Center for Infectious Disease"/>
            <person name="Wu L."/>
            <person name="Ma J."/>
        </authorList>
    </citation>
    <scope>NUCLEOTIDE SEQUENCE [LARGE SCALE GENOMIC DNA]</scope>
    <source>
        <strain evidence="4">CGMCC 1.16031</strain>
    </source>
</reference>
<keyword evidence="1" id="KW-0408">Iron</keyword>
<dbReference type="SUPFAM" id="SSF50037">
    <property type="entry name" value="C-terminal domain of transcriptional repressors"/>
    <property type="match status" value="1"/>
</dbReference>
<gene>
    <name evidence="3" type="ORF">ACFP85_15955</name>
</gene>
<keyword evidence="4" id="KW-1185">Reference proteome</keyword>
<dbReference type="RefSeq" id="WP_131257595.1">
    <property type="nucleotide sequence ID" value="NZ_JBHSUS010000001.1"/>
</dbReference>
<comment type="caution">
    <text evidence="3">The sequence shown here is derived from an EMBL/GenBank/DDBJ whole genome shotgun (WGS) entry which is preliminary data.</text>
</comment>